<gene>
    <name evidence="2" type="ORF">NCTC11165_01834</name>
</gene>
<proteinExistence type="predicted"/>
<evidence type="ECO:0000313" key="3">
    <source>
        <dbReference type="Proteomes" id="UP000250358"/>
    </source>
</evidence>
<name>A0A2X1AIZ2_BREDI</name>
<evidence type="ECO:0000313" key="2">
    <source>
        <dbReference type="EMBL" id="SPU44457.1"/>
    </source>
</evidence>
<evidence type="ECO:0008006" key="4">
    <source>
        <dbReference type="Google" id="ProtNLM"/>
    </source>
</evidence>
<organism evidence="2 3">
    <name type="scientific">Brevundimonas diminuta</name>
    <name type="common">Pseudomonas diminuta</name>
    <dbReference type="NCBI Taxonomy" id="293"/>
    <lineage>
        <taxon>Bacteria</taxon>
        <taxon>Pseudomonadati</taxon>
        <taxon>Pseudomonadota</taxon>
        <taxon>Alphaproteobacteria</taxon>
        <taxon>Caulobacterales</taxon>
        <taxon>Caulobacteraceae</taxon>
        <taxon>Brevundimonas</taxon>
    </lineage>
</organism>
<feature type="compositionally biased region" description="Basic residues" evidence="1">
    <location>
        <begin position="1"/>
        <end position="11"/>
    </location>
</feature>
<dbReference type="Proteomes" id="UP000250358">
    <property type="component" value="Unassembled WGS sequence"/>
</dbReference>
<evidence type="ECO:0000256" key="1">
    <source>
        <dbReference type="SAM" id="MobiDB-lite"/>
    </source>
</evidence>
<accession>A0A2X1AIZ2</accession>
<dbReference type="AlphaFoldDB" id="A0A2X1AIZ2"/>
<reference evidence="2 3" key="1">
    <citation type="submission" date="2018-06" db="EMBL/GenBank/DDBJ databases">
        <authorList>
            <consortium name="Pathogen Informatics"/>
            <person name="Doyle S."/>
        </authorList>
    </citation>
    <scope>NUCLEOTIDE SEQUENCE [LARGE SCALE GENOMIC DNA]</scope>
    <source>
        <strain evidence="2 3">NCTC11165</strain>
    </source>
</reference>
<dbReference type="EMBL" id="UAQM01000013">
    <property type="protein sequence ID" value="SPU44457.1"/>
    <property type="molecule type" value="Genomic_DNA"/>
</dbReference>
<sequence>MNRRGASRRAFTRPPRGAMRRRMSEPVIRPACPDDAAALAVLGRQTFIDTFVTGFGIPYPTADLTMFLDASFNAEAITKKLAEPGAAWWVAEREGELLAFANAGPNTLPHPDGRASHAELRRLYVGKQAQGWASARNC</sequence>
<feature type="region of interest" description="Disordered" evidence="1">
    <location>
        <begin position="1"/>
        <end position="22"/>
    </location>
</feature>
<protein>
    <recommendedName>
        <fullName evidence="4">N-acetyltransferase domain-containing protein</fullName>
    </recommendedName>
</protein>
<dbReference type="Gene3D" id="3.40.630.30">
    <property type="match status" value="1"/>
</dbReference>
<dbReference type="InterPro" id="IPR016181">
    <property type="entry name" value="Acyl_CoA_acyltransferase"/>
</dbReference>
<dbReference type="SUPFAM" id="SSF55729">
    <property type="entry name" value="Acyl-CoA N-acyltransferases (Nat)"/>
    <property type="match status" value="1"/>
</dbReference>